<dbReference type="InterPro" id="IPR001633">
    <property type="entry name" value="EAL_dom"/>
</dbReference>
<dbReference type="Pfam" id="PF00990">
    <property type="entry name" value="GGDEF"/>
    <property type="match status" value="1"/>
</dbReference>
<dbReference type="InterPro" id="IPR029787">
    <property type="entry name" value="Nucleotide_cyclase"/>
</dbReference>
<dbReference type="Gene3D" id="3.20.20.450">
    <property type="entry name" value="EAL domain"/>
    <property type="match status" value="1"/>
</dbReference>
<dbReference type="PANTHER" id="PTHR44757:SF2">
    <property type="entry name" value="BIOFILM ARCHITECTURE MAINTENANCE PROTEIN MBAA"/>
    <property type="match status" value="1"/>
</dbReference>
<dbReference type="NCBIfam" id="TIGR00254">
    <property type="entry name" value="GGDEF"/>
    <property type="match status" value="1"/>
</dbReference>
<feature type="domain" description="EAL" evidence="2">
    <location>
        <begin position="381"/>
        <end position="632"/>
    </location>
</feature>
<feature type="transmembrane region" description="Helical" evidence="1">
    <location>
        <begin position="58"/>
        <end position="76"/>
    </location>
</feature>
<dbReference type="AlphaFoldDB" id="A0A2S4LZ66"/>
<evidence type="ECO:0000313" key="5">
    <source>
        <dbReference type="Proteomes" id="UP000236919"/>
    </source>
</evidence>
<dbReference type="PROSITE" id="PS50883">
    <property type="entry name" value="EAL"/>
    <property type="match status" value="1"/>
</dbReference>
<dbReference type="EMBL" id="PQFZ01000017">
    <property type="protein sequence ID" value="POR47754.1"/>
    <property type="molecule type" value="Genomic_DNA"/>
</dbReference>
<keyword evidence="5" id="KW-1185">Reference proteome</keyword>
<evidence type="ECO:0000256" key="1">
    <source>
        <dbReference type="SAM" id="Phobius"/>
    </source>
</evidence>
<organism evidence="4 5">
    <name type="scientific">Bosea psychrotolerans</name>
    <dbReference type="NCBI Taxonomy" id="1871628"/>
    <lineage>
        <taxon>Bacteria</taxon>
        <taxon>Pseudomonadati</taxon>
        <taxon>Pseudomonadota</taxon>
        <taxon>Alphaproteobacteria</taxon>
        <taxon>Hyphomicrobiales</taxon>
        <taxon>Boseaceae</taxon>
        <taxon>Bosea</taxon>
    </lineage>
</organism>
<dbReference type="Proteomes" id="UP000236919">
    <property type="component" value="Unassembled WGS sequence"/>
</dbReference>
<evidence type="ECO:0000313" key="4">
    <source>
        <dbReference type="EMBL" id="POR47754.1"/>
    </source>
</evidence>
<feature type="transmembrane region" description="Helical" evidence="1">
    <location>
        <begin position="127"/>
        <end position="145"/>
    </location>
</feature>
<keyword evidence="1" id="KW-0812">Transmembrane</keyword>
<keyword evidence="1" id="KW-0472">Membrane</keyword>
<dbReference type="Gene3D" id="3.30.70.270">
    <property type="match status" value="1"/>
</dbReference>
<dbReference type="CDD" id="cd01949">
    <property type="entry name" value="GGDEF"/>
    <property type="match status" value="1"/>
</dbReference>
<dbReference type="SUPFAM" id="SSF141868">
    <property type="entry name" value="EAL domain-like"/>
    <property type="match status" value="1"/>
</dbReference>
<dbReference type="InterPro" id="IPR052155">
    <property type="entry name" value="Biofilm_reg_signaling"/>
</dbReference>
<feature type="transmembrane region" description="Helical" evidence="1">
    <location>
        <begin position="152"/>
        <end position="171"/>
    </location>
</feature>
<dbReference type="OrthoDB" id="9814202at2"/>
<dbReference type="SUPFAM" id="SSF55073">
    <property type="entry name" value="Nucleotide cyclase"/>
    <property type="match status" value="1"/>
</dbReference>
<gene>
    <name evidence="4" type="ORF">CYD53_11718</name>
</gene>
<sequence length="658" mass="71196">MSRSTNNVAEAARLPEERDTMNAQLVAALYATPGPILVGSITVTLVMLGAGLLAGHDLVFYGLAVLMACLGLFRFASHRLYERTQDVAGATFDAARFERLAMVGAWGTAALIAGFSCYALWRYPSQPVAVLAIAQSIGYLAGISGRNTSRPLITKIQVLISGAPFTVALAATLEPAYVLIALTVALTTILTFSSTQIIHEMFVSRHRTMEELEILANRDTLTNLDNRRSILLKIENQLARKQDTALLSIDVDDFKSINDTYGHDVGDALLLSIGETLASCLGSGDIAARMGGDEFMIVTSRGSTEAVELARRILTRIGSQRRIKGRSIAATVSVGIVVAEAGLAVEQALKRADIALYKAKSDGRNHLVVYTPQLSVEHDEHLAFEVDLRDAIRAGQFQLVYQPIYNPRSGSVTLVEALLRWEHPRRGVVSPAAFVPVAERTGLIKVLGTWAIETAVRTALAWPRNVGVSVNVSARQFESDHDLVAIVAAILRKSGLPPRRLTLEITESTLIEDAPHIIESLKKLRAMGVRIALDDFGTGYSSLSYLAKLPIDIIKIDKTFSHEIDSSVKVNALMTAITDLAHKLGLSIIVEGIETAAQLAVMRRFSLHGIQGYILAKPMSDEALLAIIKDRVASDRMSLVGNLTAPAAVAVRKRPEVA</sequence>
<feature type="domain" description="GGDEF" evidence="3">
    <location>
        <begin position="242"/>
        <end position="372"/>
    </location>
</feature>
<feature type="transmembrane region" description="Helical" evidence="1">
    <location>
        <begin position="100"/>
        <end position="121"/>
    </location>
</feature>
<protein>
    <submittedName>
        <fullName evidence="4">Diguanylate cyclase (GGDEF)-like protein</fullName>
    </submittedName>
</protein>
<dbReference type="SMART" id="SM00267">
    <property type="entry name" value="GGDEF"/>
    <property type="match status" value="1"/>
</dbReference>
<dbReference type="Pfam" id="PF00563">
    <property type="entry name" value="EAL"/>
    <property type="match status" value="1"/>
</dbReference>
<evidence type="ECO:0000259" key="3">
    <source>
        <dbReference type="PROSITE" id="PS50887"/>
    </source>
</evidence>
<keyword evidence="1" id="KW-1133">Transmembrane helix</keyword>
<dbReference type="PROSITE" id="PS50887">
    <property type="entry name" value="GGDEF"/>
    <property type="match status" value="1"/>
</dbReference>
<name>A0A2S4LZ66_9HYPH</name>
<evidence type="ECO:0000259" key="2">
    <source>
        <dbReference type="PROSITE" id="PS50883"/>
    </source>
</evidence>
<feature type="transmembrane region" description="Helical" evidence="1">
    <location>
        <begin position="27"/>
        <end position="52"/>
    </location>
</feature>
<dbReference type="PANTHER" id="PTHR44757">
    <property type="entry name" value="DIGUANYLATE CYCLASE DGCP"/>
    <property type="match status" value="1"/>
</dbReference>
<reference evidence="4 5" key="1">
    <citation type="submission" date="2018-01" db="EMBL/GenBank/DDBJ databases">
        <title>Genomic Encyclopedia of Type Strains, Phase III (KMG-III): the genomes of soil and plant-associated and newly described type strains.</title>
        <authorList>
            <person name="Whitman W."/>
        </authorList>
    </citation>
    <scope>NUCLEOTIDE SEQUENCE [LARGE SCALE GENOMIC DNA]</scope>
    <source>
        <strain evidence="4 5">1131</strain>
    </source>
</reference>
<dbReference type="CDD" id="cd01948">
    <property type="entry name" value="EAL"/>
    <property type="match status" value="1"/>
</dbReference>
<proteinExistence type="predicted"/>
<dbReference type="SMART" id="SM00052">
    <property type="entry name" value="EAL"/>
    <property type="match status" value="1"/>
</dbReference>
<dbReference type="InterPro" id="IPR000160">
    <property type="entry name" value="GGDEF_dom"/>
</dbReference>
<dbReference type="InterPro" id="IPR035919">
    <property type="entry name" value="EAL_sf"/>
</dbReference>
<comment type="caution">
    <text evidence="4">The sequence shown here is derived from an EMBL/GenBank/DDBJ whole genome shotgun (WGS) entry which is preliminary data.</text>
</comment>
<dbReference type="InterPro" id="IPR043128">
    <property type="entry name" value="Rev_trsase/Diguanyl_cyclase"/>
</dbReference>
<accession>A0A2S4LZ66</accession>